<comment type="similarity">
    <text evidence="7">Belongs to the TRAFAC class myosin-kinesin ATPase superfamily. Kinesin family.</text>
</comment>
<accession>A0A151J824</accession>
<keyword evidence="5" id="KW-0175">Coiled coil</keyword>
<keyword evidence="2" id="KW-0963">Cytoplasm</keyword>
<keyword evidence="10" id="KW-1185">Reference proteome</keyword>
<dbReference type="AlphaFoldDB" id="A0A151J824"/>
<dbReference type="Pfam" id="PF00225">
    <property type="entry name" value="Kinesin"/>
    <property type="match status" value="1"/>
</dbReference>
<reference evidence="9 10" key="1">
    <citation type="submission" date="2015-09" db="EMBL/GenBank/DDBJ databases">
        <title>Trachymyrmex cornetzi WGS genome.</title>
        <authorList>
            <person name="Nygaard S."/>
            <person name="Hu H."/>
            <person name="Boomsma J."/>
            <person name="Zhang G."/>
        </authorList>
    </citation>
    <scope>NUCLEOTIDE SEQUENCE [LARGE SCALE GENOMIC DNA]</scope>
    <source>
        <strain evidence="9">Tcor2-1</strain>
        <tissue evidence="9">Whole body</tissue>
    </source>
</reference>
<dbReference type="SUPFAM" id="SSF52540">
    <property type="entry name" value="P-loop containing nucleoside triphosphate hydrolases"/>
    <property type="match status" value="1"/>
</dbReference>
<keyword evidence="3 7" id="KW-0547">Nucleotide-binding</keyword>
<evidence type="ECO:0000256" key="1">
    <source>
        <dbReference type="ARBA" id="ARBA00004245"/>
    </source>
</evidence>
<dbReference type="GO" id="GO:0051231">
    <property type="term" value="P:spindle elongation"/>
    <property type="evidence" value="ECO:0007669"/>
    <property type="project" value="TreeGrafter"/>
</dbReference>
<evidence type="ECO:0000256" key="3">
    <source>
        <dbReference type="ARBA" id="ARBA00022741"/>
    </source>
</evidence>
<feature type="domain" description="Kinesin motor" evidence="8">
    <location>
        <begin position="1"/>
        <end position="58"/>
    </location>
</feature>
<dbReference type="GO" id="GO:0003777">
    <property type="term" value="F:microtubule motor activity"/>
    <property type="evidence" value="ECO:0007669"/>
    <property type="project" value="InterPro"/>
</dbReference>
<feature type="binding site" evidence="7">
    <location>
        <begin position="25"/>
        <end position="32"/>
    </location>
    <ligand>
        <name>ATP</name>
        <dbReference type="ChEBI" id="CHEBI:30616"/>
    </ligand>
</feature>
<evidence type="ECO:0000256" key="4">
    <source>
        <dbReference type="ARBA" id="ARBA00022840"/>
    </source>
</evidence>
<name>A0A151J824_9HYME</name>
<evidence type="ECO:0000256" key="2">
    <source>
        <dbReference type="ARBA" id="ARBA00022490"/>
    </source>
</evidence>
<dbReference type="Gene3D" id="3.40.850.10">
    <property type="entry name" value="Kinesin motor domain"/>
    <property type="match status" value="1"/>
</dbReference>
<dbReference type="InterPro" id="IPR001752">
    <property type="entry name" value="Kinesin_motor_dom"/>
</dbReference>
<keyword evidence="4 7" id="KW-0067">ATP-binding</keyword>
<dbReference type="Proteomes" id="UP000078492">
    <property type="component" value="Unassembled WGS sequence"/>
</dbReference>
<dbReference type="InterPro" id="IPR036961">
    <property type="entry name" value="Kinesin_motor_dom_sf"/>
</dbReference>
<dbReference type="PANTHER" id="PTHR47969:SF15">
    <property type="entry name" value="CHROMOSOME-ASSOCIATED KINESIN KIF4A-RELATED"/>
    <property type="match status" value="1"/>
</dbReference>
<evidence type="ECO:0000256" key="7">
    <source>
        <dbReference type="PROSITE-ProRule" id="PRU00283"/>
    </source>
</evidence>
<dbReference type="PROSITE" id="PS50067">
    <property type="entry name" value="KINESIN_MOTOR_2"/>
    <property type="match status" value="1"/>
</dbReference>
<gene>
    <name evidence="9" type="ORF">ALC57_07016</name>
</gene>
<keyword evidence="7" id="KW-0505">Motor protein</keyword>
<dbReference type="InterPro" id="IPR027640">
    <property type="entry name" value="Kinesin-like_fam"/>
</dbReference>
<dbReference type="GO" id="GO:0007052">
    <property type="term" value="P:mitotic spindle organization"/>
    <property type="evidence" value="ECO:0007669"/>
    <property type="project" value="TreeGrafter"/>
</dbReference>
<evidence type="ECO:0000256" key="6">
    <source>
        <dbReference type="ARBA" id="ARBA00023212"/>
    </source>
</evidence>
<organism evidence="9 10">
    <name type="scientific">Trachymyrmex cornetzi</name>
    <dbReference type="NCBI Taxonomy" id="471704"/>
    <lineage>
        <taxon>Eukaryota</taxon>
        <taxon>Metazoa</taxon>
        <taxon>Ecdysozoa</taxon>
        <taxon>Arthropoda</taxon>
        <taxon>Hexapoda</taxon>
        <taxon>Insecta</taxon>
        <taxon>Pterygota</taxon>
        <taxon>Neoptera</taxon>
        <taxon>Endopterygota</taxon>
        <taxon>Hymenoptera</taxon>
        <taxon>Apocrita</taxon>
        <taxon>Aculeata</taxon>
        <taxon>Formicoidea</taxon>
        <taxon>Formicidae</taxon>
        <taxon>Myrmicinae</taxon>
        <taxon>Trachymyrmex</taxon>
    </lineage>
</organism>
<protein>
    <recommendedName>
        <fullName evidence="8">Kinesin motor domain-containing protein</fullName>
    </recommendedName>
</protein>
<evidence type="ECO:0000313" key="9">
    <source>
        <dbReference type="EMBL" id="KYN20625.1"/>
    </source>
</evidence>
<evidence type="ECO:0000259" key="8">
    <source>
        <dbReference type="PROSITE" id="PS50067"/>
    </source>
</evidence>
<dbReference type="PANTHER" id="PTHR47969">
    <property type="entry name" value="CHROMOSOME-ASSOCIATED KINESIN KIF4A-RELATED"/>
    <property type="match status" value="1"/>
</dbReference>
<proteinExistence type="inferred from homology"/>
<dbReference type="GO" id="GO:0008017">
    <property type="term" value="F:microtubule binding"/>
    <property type="evidence" value="ECO:0007669"/>
    <property type="project" value="InterPro"/>
</dbReference>
<dbReference type="EMBL" id="KQ979585">
    <property type="protein sequence ID" value="KYN20625.1"/>
    <property type="molecule type" value="Genomic_DNA"/>
</dbReference>
<dbReference type="GO" id="GO:0005524">
    <property type="term" value="F:ATP binding"/>
    <property type="evidence" value="ECO:0007669"/>
    <property type="project" value="UniProtKB-UniRule"/>
</dbReference>
<comment type="subcellular location">
    <subcellularLocation>
        <location evidence="1">Cytoplasm</location>
        <location evidence="1">Cytoskeleton</location>
    </subcellularLocation>
</comment>
<keyword evidence="6" id="KW-0206">Cytoskeleton</keyword>
<evidence type="ECO:0000313" key="10">
    <source>
        <dbReference type="Proteomes" id="UP000078492"/>
    </source>
</evidence>
<dbReference type="GO" id="GO:0005875">
    <property type="term" value="C:microtubule associated complex"/>
    <property type="evidence" value="ECO:0007669"/>
    <property type="project" value="TreeGrafter"/>
</dbReference>
<evidence type="ECO:0000256" key="5">
    <source>
        <dbReference type="ARBA" id="ARBA00023054"/>
    </source>
</evidence>
<dbReference type="InterPro" id="IPR027417">
    <property type="entry name" value="P-loop_NTPase"/>
</dbReference>
<dbReference type="GO" id="GO:0007018">
    <property type="term" value="P:microtubule-based movement"/>
    <property type="evidence" value="ECO:0007669"/>
    <property type="project" value="InterPro"/>
</dbReference>
<sequence length="58" mass="6431">MLHCNMQYCNIAAILLQSSTAWVYGQTGSGKTHSMGTNYIGIGEKGIIPRAMYMIYLK</sequence>